<sequence length="106" mass="12210">MHYGLCIHRAPTPPGEIFIEEFLKPMNLTVKGFSIHTGWTYAKLNEIVHGRRGITPEIALDLADALNMEPEFWLNLQIDWIYGMLSRKHKTIVKNSALSLIHELRT</sequence>
<gene>
    <name evidence="3" type="primary">ybaQ</name>
    <name evidence="3" type="ORF">clem_00870</name>
</gene>
<evidence type="ECO:0000313" key="3">
    <source>
        <dbReference type="EMBL" id="ASQ44740.1"/>
    </source>
</evidence>
<dbReference type="Proteomes" id="UP000201728">
    <property type="component" value="Chromosome"/>
</dbReference>
<dbReference type="AlphaFoldDB" id="A0A222NYR9"/>
<organism evidence="3 4">
    <name type="scientific">Legionella clemsonensis</name>
    <dbReference type="NCBI Taxonomy" id="1867846"/>
    <lineage>
        <taxon>Bacteria</taxon>
        <taxon>Pseudomonadati</taxon>
        <taxon>Pseudomonadota</taxon>
        <taxon>Gammaproteobacteria</taxon>
        <taxon>Legionellales</taxon>
        <taxon>Legionellaceae</taxon>
        <taxon>Legionella</taxon>
    </lineage>
</organism>
<dbReference type="SMART" id="SM00530">
    <property type="entry name" value="HTH_XRE"/>
    <property type="match status" value="1"/>
</dbReference>
<keyword evidence="1" id="KW-0238">DNA-binding</keyword>
<evidence type="ECO:0000256" key="1">
    <source>
        <dbReference type="ARBA" id="ARBA00023125"/>
    </source>
</evidence>
<protein>
    <submittedName>
        <fullName evidence="3">Putative HTH-type transcriptional regulator YbaQ</fullName>
    </submittedName>
</protein>
<dbReference type="PANTHER" id="PTHR36924">
    <property type="entry name" value="ANTITOXIN HIGA-1"/>
    <property type="match status" value="1"/>
</dbReference>
<dbReference type="Gene3D" id="1.10.260.40">
    <property type="entry name" value="lambda repressor-like DNA-binding domains"/>
    <property type="match status" value="1"/>
</dbReference>
<dbReference type="GO" id="GO:0003677">
    <property type="term" value="F:DNA binding"/>
    <property type="evidence" value="ECO:0007669"/>
    <property type="project" value="UniProtKB-KW"/>
</dbReference>
<name>A0A222NYR9_9GAMM</name>
<dbReference type="NCBIfam" id="TIGR02607">
    <property type="entry name" value="antidote_HigA"/>
    <property type="match status" value="1"/>
</dbReference>
<dbReference type="InterPro" id="IPR010982">
    <property type="entry name" value="Lambda_DNA-bd_dom_sf"/>
</dbReference>
<proteinExistence type="predicted"/>
<dbReference type="InterPro" id="IPR013430">
    <property type="entry name" value="Toxin_antidote_HigA"/>
</dbReference>
<keyword evidence="4" id="KW-1185">Reference proteome</keyword>
<evidence type="ECO:0000313" key="4">
    <source>
        <dbReference type="Proteomes" id="UP000201728"/>
    </source>
</evidence>
<dbReference type="InterPro" id="IPR001387">
    <property type="entry name" value="Cro/C1-type_HTH"/>
</dbReference>
<dbReference type="KEGG" id="lcd:clem_00870"/>
<dbReference type="CDD" id="cd00093">
    <property type="entry name" value="HTH_XRE"/>
    <property type="match status" value="1"/>
</dbReference>
<dbReference type="OrthoDB" id="9793869at2"/>
<dbReference type="SUPFAM" id="SSF47413">
    <property type="entry name" value="lambda repressor-like DNA-binding domains"/>
    <property type="match status" value="1"/>
</dbReference>
<dbReference type="PROSITE" id="PS50943">
    <property type="entry name" value="HTH_CROC1"/>
    <property type="match status" value="1"/>
</dbReference>
<accession>A0A222NYR9</accession>
<reference evidence="4" key="1">
    <citation type="submission" date="2016-07" db="EMBL/GenBank/DDBJ databases">
        <authorList>
            <person name="Florea S."/>
            <person name="Webb J.S."/>
            <person name="Jaromczyk J."/>
            <person name="Schardl C.L."/>
        </authorList>
    </citation>
    <scope>NUCLEOTIDE SEQUENCE [LARGE SCALE GENOMIC DNA]</scope>
    <source>
        <strain evidence="4">CDC-D5610</strain>
    </source>
</reference>
<dbReference type="EMBL" id="CP016397">
    <property type="protein sequence ID" value="ASQ44740.1"/>
    <property type="molecule type" value="Genomic_DNA"/>
</dbReference>
<evidence type="ECO:0000259" key="2">
    <source>
        <dbReference type="PROSITE" id="PS50943"/>
    </source>
</evidence>
<dbReference type="PANTHER" id="PTHR36924:SF1">
    <property type="entry name" value="ANTITOXIN HIGA-1"/>
    <property type="match status" value="1"/>
</dbReference>
<feature type="domain" description="HTH cro/C1-type" evidence="2">
    <location>
        <begin position="19"/>
        <end position="73"/>
    </location>
</feature>